<sequence>MSKVPIIPDHPSHNLDSILPIIDETLLHAALHVKETNQVLYGKFGNIHWFNTVNQMKKPVSKEHVTFVYPTKMRKASGRATDSMVFG</sequence>
<dbReference type="EMBL" id="CM042012">
    <property type="protein sequence ID" value="KAI3753713.1"/>
    <property type="molecule type" value="Genomic_DNA"/>
</dbReference>
<keyword evidence="2" id="KW-1185">Reference proteome</keyword>
<gene>
    <name evidence="1" type="ORF">L2E82_25774</name>
</gene>
<comment type="caution">
    <text evidence="1">The sequence shown here is derived from an EMBL/GenBank/DDBJ whole genome shotgun (WGS) entry which is preliminary data.</text>
</comment>
<protein>
    <submittedName>
        <fullName evidence="1">Uncharacterized protein</fullName>
    </submittedName>
</protein>
<proteinExistence type="predicted"/>
<accession>A0ACB9E3Z3</accession>
<organism evidence="1 2">
    <name type="scientific">Cichorium intybus</name>
    <name type="common">Chicory</name>
    <dbReference type="NCBI Taxonomy" id="13427"/>
    <lineage>
        <taxon>Eukaryota</taxon>
        <taxon>Viridiplantae</taxon>
        <taxon>Streptophyta</taxon>
        <taxon>Embryophyta</taxon>
        <taxon>Tracheophyta</taxon>
        <taxon>Spermatophyta</taxon>
        <taxon>Magnoliopsida</taxon>
        <taxon>eudicotyledons</taxon>
        <taxon>Gunneridae</taxon>
        <taxon>Pentapetalae</taxon>
        <taxon>asterids</taxon>
        <taxon>campanulids</taxon>
        <taxon>Asterales</taxon>
        <taxon>Asteraceae</taxon>
        <taxon>Cichorioideae</taxon>
        <taxon>Cichorieae</taxon>
        <taxon>Cichoriinae</taxon>
        <taxon>Cichorium</taxon>
    </lineage>
</organism>
<evidence type="ECO:0000313" key="1">
    <source>
        <dbReference type="EMBL" id="KAI3753713.1"/>
    </source>
</evidence>
<evidence type="ECO:0000313" key="2">
    <source>
        <dbReference type="Proteomes" id="UP001055811"/>
    </source>
</evidence>
<dbReference type="Proteomes" id="UP001055811">
    <property type="component" value="Linkage Group LG04"/>
</dbReference>
<name>A0ACB9E3Z3_CICIN</name>
<reference evidence="2" key="1">
    <citation type="journal article" date="2022" name="Mol. Ecol. Resour.">
        <title>The genomes of chicory, endive, great burdock and yacon provide insights into Asteraceae palaeo-polyploidization history and plant inulin production.</title>
        <authorList>
            <person name="Fan W."/>
            <person name="Wang S."/>
            <person name="Wang H."/>
            <person name="Wang A."/>
            <person name="Jiang F."/>
            <person name="Liu H."/>
            <person name="Zhao H."/>
            <person name="Xu D."/>
            <person name="Zhang Y."/>
        </authorList>
    </citation>
    <scope>NUCLEOTIDE SEQUENCE [LARGE SCALE GENOMIC DNA]</scope>
    <source>
        <strain evidence="2">cv. Punajuju</strain>
    </source>
</reference>
<reference evidence="1 2" key="2">
    <citation type="journal article" date="2022" name="Mol. Ecol. Resour.">
        <title>The genomes of chicory, endive, great burdock and yacon provide insights into Asteraceae paleo-polyploidization history and plant inulin production.</title>
        <authorList>
            <person name="Fan W."/>
            <person name="Wang S."/>
            <person name="Wang H."/>
            <person name="Wang A."/>
            <person name="Jiang F."/>
            <person name="Liu H."/>
            <person name="Zhao H."/>
            <person name="Xu D."/>
            <person name="Zhang Y."/>
        </authorList>
    </citation>
    <scope>NUCLEOTIDE SEQUENCE [LARGE SCALE GENOMIC DNA]</scope>
    <source>
        <strain evidence="2">cv. Punajuju</strain>
        <tissue evidence="1">Leaves</tissue>
    </source>
</reference>